<gene>
    <name evidence="1" type="ORF">ALMOND_2B023727</name>
</gene>
<name>A0A5E4FCT3_PRUDU</name>
<dbReference type="InParanoid" id="A0A5E4FCT3"/>
<reference evidence="2" key="1">
    <citation type="journal article" date="2020" name="Plant J.">
        <title>Transposons played a major role in the diversification between the closely related almond and peach genomes: results from the almond genome sequence.</title>
        <authorList>
            <person name="Alioto T."/>
            <person name="Alexiou K.G."/>
            <person name="Bardil A."/>
            <person name="Barteri F."/>
            <person name="Castanera R."/>
            <person name="Cruz F."/>
            <person name="Dhingra A."/>
            <person name="Duval H."/>
            <person name="Fernandez I Marti A."/>
            <person name="Frias L."/>
            <person name="Galan B."/>
            <person name="Garcia J.L."/>
            <person name="Howad W."/>
            <person name="Gomez-Garrido J."/>
            <person name="Gut M."/>
            <person name="Julca I."/>
            <person name="Morata J."/>
            <person name="Puigdomenech P."/>
            <person name="Ribeca P."/>
            <person name="Rubio Cabetas M.J."/>
            <person name="Vlasova A."/>
            <person name="Wirthensohn M."/>
            <person name="Garcia-Mas J."/>
            <person name="Gabaldon T."/>
            <person name="Casacuberta J.M."/>
            <person name="Arus P."/>
        </authorList>
    </citation>
    <scope>NUCLEOTIDE SEQUENCE [LARGE SCALE GENOMIC DNA]</scope>
    <source>
        <strain evidence="2">cv. Texas</strain>
    </source>
</reference>
<dbReference type="AlphaFoldDB" id="A0A5E4FCT3"/>
<sequence>MLVVKMSGHRSVRRSSRRWMLWIWMRILNYGQKSCREEQEMMRKGLERLASQMGKRVDEIWR</sequence>
<protein>
    <submittedName>
        <fullName evidence="1">PREDICTED: PRUPE_8G218200</fullName>
    </submittedName>
</protein>
<dbReference type="EMBL" id="CABIKO010000100">
    <property type="protein sequence ID" value="VVA25924.1"/>
    <property type="molecule type" value="Genomic_DNA"/>
</dbReference>
<organism evidence="1 2">
    <name type="scientific">Prunus dulcis</name>
    <name type="common">Almond</name>
    <name type="synonym">Amygdalus dulcis</name>
    <dbReference type="NCBI Taxonomy" id="3755"/>
    <lineage>
        <taxon>Eukaryota</taxon>
        <taxon>Viridiplantae</taxon>
        <taxon>Streptophyta</taxon>
        <taxon>Embryophyta</taxon>
        <taxon>Tracheophyta</taxon>
        <taxon>Spermatophyta</taxon>
        <taxon>Magnoliopsida</taxon>
        <taxon>eudicotyledons</taxon>
        <taxon>Gunneridae</taxon>
        <taxon>Pentapetalae</taxon>
        <taxon>rosids</taxon>
        <taxon>fabids</taxon>
        <taxon>Rosales</taxon>
        <taxon>Rosaceae</taxon>
        <taxon>Amygdaloideae</taxon>
        <taxon>Amygdaleae</taxon>
        <taxon>Prunus</taxon>
    </lineage>
</organism>
<evidence type="ECO:0000313" key="1">
    <source>
        <dbReference type="EMBL" id="VVA25924.1"/>
    </source>
</evidence>
<dbReference type="Gramene" id="VVA25924">
    <property type="protein sequence ID" value="VVA25924"/>
    <property type="gene ID" value="Prudul26B023727"/>
</dbReference>
<proteinExistence type="predicted"/>
<accession>A0A5E4FCT3</accession>
<dbReference type="Proteomes" id="UP000327085">
    <property type="component" value="Chromosome 8"/>
</dbReference>
<evidence type="ECO:0000313" key="2">
    <source>
        <dbReference type="Proteomes" id="UP000327085"/>
    </source>
</evidence>